<dbReference type="GO" id="GO:0005737">
    <property type="term" value="C:cytoplasm"/>
    <property type="evidence" value="ECO:0007669"/>
    <property type="project" value="TreeGrafter"/>
</dbReference>
<evidence type="ECO:0000256" key="1">
    <source>
        <dbReference type="ARBA" id="ARBA00022723"/>
    </source>
</evidence>
<evidence type="ECO:0000259" key="6">
    <source>
        <dbReference type="PROSITE" id="PS50089"/>
    </source>
</evidence>
<dbReference type="PROSITE" id="PS50089">
    <property type="entry name" value="ZF_RING_2"/>
    <property type="match status" value="1"/>
</dbReference>
<dbReference type="GO" id="GO:0008270">
    <property type="term" value="F:zinc ion binding"/>
    <property type="evidence" value="ECO:0007669"/>
    <property type="project" value="UniProtKB-KW"/>
</dbReference>
<protein>
    <recommendedName>
        <fullName evidence="6">RING-type domain-containing protein</fullName>
    </recommendedName>
</protein>
<feature type="region of interest" description="Disordered" evidence="5">
    <location>
        <begin position="1"/>
        <end position="22"/>
    </location>
</feature>
<keyword evidence="1" id="KW-0479">Metal-binding</keyword>
<organism evidence="7 8">
    <name type="scientific">Peltaster fructicola</name>
    <dbReference type="NCBI Taxonomy" id="286661"/>
    <lineage>
        <taxon>Eukaryota</taxon>
        <taxon>Fungi</taxon>
        <taxon>Dikarya</taxon>
        <taxon>Ascomycota</taxon>
        <taxon>Pezizomycotina</taxon>
        <taxon>Dothideomycetes</taxon>
        <taxon>Dothideomycetes incertae sedis</taxon>
        <taxon>Peltaster</taxon>
    </lineage>
</organism>
<gene>
    <name evidence="7" type="ORF">AMS68_007307</name>
</gene>
<dbReference type="EMBL" id="CP051143">
    <property type="protein sequence ID" value="QIX01790.1"/>
    <property type="molecule type" value="Genomic_DNA"/>
</dbReference>
<proteinExistence type="predicted"/>
<feature type="domain" description="RING-type" evidence="6">
    <location>
        <begin position="128"/>
        <end position="173"/>
    </location>
</feature>
<reference evidence="7 8" key="1">
    <citation type="journal article" date="2016" name="Sci. Rep.">
        <title>Peltaster fructicola genome reveals evolution from an invasive phytopathogen to an ectophytic parasite.</title>
        <authorList>
            <person name="Xu C."/>
            <person name="Chen H."/>
            <person name="Gleason M.L."/>
            <person name="Xu J.R."/>
            <person name="Liu H."/>
            <person name="Zhang R."/>
            <person name="Sun G."/>
        </authorList>
    </citation>
    <scope>NUCLEOTIDE SEQUENCE [LARGE SCALE GENOMIC DNA]</scope>
    <source>
        <strain evidence="7 8">LNHT1506</strain>
    </source>
</reference>
<name>A0A6H0Y5A7_9PEZI</name>
<evidence type="ECO:0000256" key="2">
    <source>
        <dbReference type="ARBA" id="ARBA00022771"/>
    </source>
</evidence>
<keyword evidence="3" id="KW-0862">Zinc</keyword>
<keyword evidence="2 4" id="KW-0863">Zinc-finger</keyword>
<dbReference type="InterPro" id="IPR001841">
    <property type="entry name" value="Znf_RING"/>
</dbReference>
<dbReference type="SUPFAM" id="SSF57850">
    <property type="entry name" value="RING/U-box"/>
    <property type="match status" value="1"/>
</dbReference>
<accession>A0A6H0Y5A7</accession>
<dbReference type="OrthoDB" id="8062037at2759"/>
<evidence type="ECO:0000256" key="4">
    <source>
        <dbReference type="PROSITE-ProRule" id="PRU00175"/>
    </source>
</evidence>
<dbReference type="Pfam" id="PF13639">
    <property type="entry name" value="zf-RING_2"/>
    <property type="match status" value="1"/>
</dbReference>
<dbReference type="PANTHER" id="PTHR15710:SF241">
    <property type="entry name" value="RING-TYPE DOMAIN-CONTAINING PROTEIN"/>
    <property type="match status" value="1"/>
</dbReference>
<dbReference type="GO" id="GO:0061630">
    <property type="term" value="F:ubiquitin protein ligase activity"/>
    <property type="evidence" value="ECO:0007669"/>
    <property type="project" value="TreeGrafter"/>
</dbReference>
<dbReference type="GO" id="GO:0016567">
    <property type="term" value="P:protein ubiquitination"/>
    <property type="evidence" value="ECO:0007669"/>
    <property type="project" value="TreeGrafter"/>
</dbReference>
<dbReference type="PANTHER" id="PTHR15710">
    <property type="entry name" value="E3 UBIQUITIN-PROTEIN LIGASE PRAJA"/>
    <property type="match status" value="1"/>
</dbReference>
<evidence type="ECO:0000313" key="8">
    <source>
        <dbReference type="Proteomes" id="UP000503462"/>
    </source>
</evidence>
<evidence type="ECO:0000256" key="3">
    <source>
        <dbReference type="ARBA" id="ARBA00022833"/>
    </source>
</evidence>
<evidence type="ECO:0000256" key="5">
    <source>
        <dbReference type="SAM" id="MobiDB-lite"/>
    </source>
</evidence>
<dbReference type="Gene3D" id="3.30.40.10">
    <property type="entry name" value="Zinc/RING finger domain, C3HC4 (zinc finger)"/>
    <property type="match status" value="1"/>
</dbReference>
<dbReference type="Proteomes" id="UP000503462">
    <property type="component" value="Chromosome 5"/>
</dbReference>
<dbReference type="InterPro" id="IPR013083">
    <property type="entry name" value="Znf_RING/FYVE/PHD"/>
</dbReference>
<evidence type="ECO:0000313" key="7">
    <source>
        <dbReference type="EMBL" id="QIX01790.1"/>
    </source>
</evidence>
<keyword evidence="8" id="KW-1185">Reference proteome</keyword>
<dbReference type="AlphaFoldDB" id="A0A6H0Y5A7"/>
<sequence length="199" mass="22748">MSGYEVEHNIDTKKTAEQTHRRPDLSTFFSALEYVDTTGSRQPQNAHSVPLPSEIGAPFTLLANAFNTMRREHGSPDDSSHNELMDRLIETLMTTAEHPPTTLQGVSDEFIASLDRVDKTELSDTMSCPICANPFLDDKYPLVVRLPCHKDHMFDLECIEPWLKLNPTCPLDRKEINERKVEIPKHVDDDEEEYDDMYA</sequence>